<keyword evidence="2" id="KW-1185">Reference proteome</keyword>
<evidence type="ECO:0000313" key="2">
    <source>
        <dbReference type="Proteomes" id="UP000617426"/>
    </source>
</evidence>
<name>A0A923E4F4_9ACTO</name>
<dbReference type="Proteomes" id="UP000617426">
    <property type="component" value="Unassembled WGS sequence"/>
</dbReference>
<gene>
    <name evidence="1" type="ORF">HD592_000762</name>
</gene>
<evidence type="ECO:0000313" key="1">
    <source>
        <dbReference type="EMBL" id="MBB6334197.1"/>
    </source>
</evidence>
<dbReference type="RefSeq" id="WP_184452008.1">
    <property type="nucleotide sequence ID" value="NZ_JACHMK010000001.1"/>
</dbReference>
<comment type="caution">
    <text evidence="1">The sequence shown here is derived from an EMBL/GenBank/DDBJ whole genome shotgun (WGS) entry which is preliminary data.</text>
</comment>
<proteinExistence type="predicted"/>
<dbReference type="EMBL" id="JACHMK010000001">
    <property type="protein sequence ID" value="MBB6334197.1"/>
    <property type="molecule type" value="Genomic_DNA"/>
</dbReference>
<sequence>MSGQSEVVSQFTGPYGPELAQAYRDSESEYFREAVRDGTITDSEYFEAQNRSRQCLEENGFTGIVMNPDGTGSIDARTDISEEEESRLKVDCDTKSGLIDTEIWYRSLKANPENVDWPSAERDCLVRAGLLEAGATVEEMNEWYMSGDPASQSRAAYVCSQDALGHLSLQ</sequence>
<reference evidence="1" key="1">
    <citation type="submission" date="2020-08" db="EMBL/GenBank/DDBJ databases">
        <title>Sequencing the genomes of 1000 actinobacteria strains.</title>
        <authorList>
            <person name="Klenk H.-P."/>
        </authorList>
    </citation>
    <scope>NUCLEOTIDE SEQUENCE</scope>
    <source>
        <strain evidence="1">DSM 10695</strain>
    </source>
</reference>
<accession>A0A923E4F4</accession>
<protein>
    <submittedName>
        <fullName evidence="1">Uncharacterized protein</fullName>
    </submittedName>
</protein>
<organism evidence="1 2">
    <name type="scientific">Schaalia hyovaginalis</name>
    <dbReference type="NCBI Taxonomy" id="29316"/>
    <lineage>
        <taxon>Bacteria</taxon>
        <taxon>Bacillati</taxon>
        <taxon>Actinomycetota</taxon>
        <taxon>Actinomycetes</taxon>
        <taxon>Actinomycetales</taxon>
        <taxon>Actinomycetaceae</taxon>
        <taxon>Schaalia</taxon>
    </lineage>
</organism>
<dbReference type="AlphaFoldDB" id="A0A923E4F4"/>